<dbReference type="CDD" id="cd02869">
    <property type="entry name" value="PseudoU_synth_RluA_like"/>
    <property type="match status" value="1"/>
</dbReference>
<evidence type="ECO:0000259" key="7">
    <source>
        <dbReference type="SMART" id="SM00363"/>
    </source>
</evidence>
<evidence type="ECO:0000256" key="2">
    <source>
        <dbReference type="ARBA" id="ARBA00022884"/>
    </source>
</evidence>
<dbReference type="Gene3D" id="3.10.290.10">
    <property type="entry name" value="RNA-binding S4 domain"/>
    <property type="match status" value="1"/>
</dbReference>
<dbReference type="GO" id="GO:0003723">
    <property type="term" value="F:RNA binding"/>
    <property type="evidence" value="ECO:0007669"/>
    <property type="project" value="UniProtKB-KW"/>
</dbReference>
<dbReference type="GO" id="GO:0120159">
    <property type="term" value="F:rRNA pseudouridine synthase activity"/>
    <property type="evidence" value="ECO:0007669"/>
    <property type="project" value="UniProtKB-ARBA"/>
</dbReference>
<keyword evidence="2 5" id="KW-0694">RNA-binding</keyword>
<dbReference type="SUPFAM" id="SSF55174">
    <property type="entry name" value="Alpha-L RNA-binding motif"/>
    <property type="match status" value="1"/>
</dbReference>
<proteinExistence type="inferred from homology"/>
<reference evidence="8" key="2">
    <citation type="journal article" date="2021" name="PeerJ">
        <title>Extensive microbial diversity within the chicken gut microbiome revealed by metagenomics and culture.</title>
        <authorList>
            <person name="Gilroy R."/>
            <person name="Ravi A."/>
            <person name="Getino M."/>
            <person name="Pursley I."/>
            <person name="Horton D.L."/>
            <person name="Alikhan N.F."/>
            <person name="Baker D."/>
            <person name="Gharbi K."/>
            <person name="Hall N."/>
            <person name="Watson M."/>
            <person name="Adriaenssens E.M."/>
            <person name="Foster-Nyarko E."/>
            <person name="Jarju S."/>
            <person name="Secka A."/>
            <person name="Antonio M."/>
            <person name="Oren A."/>
            <person name="Chaudhuri R.R."/>
            <person name="La Ragione R."/>
            <person name="Hildebrand F."/>
            <person name="Pallen M.J."/>
        </authorList>
    </citation>
    <scope>NUCLEOTIDE SEQUENCE</scope>
    <source>
        <strain evidence="8">B3-2255</strain>
    </source>
</reference>
<comment type="catalytic activity">
    <reaction evidence="6">
        <text>a uridine in RNA = a pseudouridine in RNA</text>
        <dbReference type="Rhea" id="RHEA:48348"/>
        <dbReference type="Rhea" id="RHEA-COMP:12068"/>
        <dbReference type="Rhea" id="RHEA-COMP:12069"/>
        <dbReference type="ChEBI" id="CHEBI:65314"/>
        <dbReference type="ChEBI" id="CHEBI:65315"/>
    </reaction>
</comment>
<evidence type="ECO:0000256" key="1">
    <source>
        <dbReference type="ARBA" id="ARBA00010876"/>
    </source>
</evidence>
<dbReference type="EMBL" id="JADILY010000033">
    <property type="protein sequence ID" value="MBO8481246.1"/>
    <property type="molecule type" value="Genomic_DNA"/>
</dbReference>
<dbReference type="InterPro" id="IPR006145">
    <property type="entry name" value="PsdUridine_synth_RsuA/RluA"/>
</dbReference>
<dbReference type="AlphaFoldDB" id="A0A9D9NPQ9"/>
<feature type="active site" evidence="4">
    <location>
        <position position="174"/>
    </location>
</feature>
<dbReference type="PROSITE" id="PS50889">
    <property type="entry name" value="S4"/>
    <property type="match status" value="1"/>
</dbReference>
<dbReference type="Gene3D" id="3.30.2350.10">
    <property type="entry name" value="Pseudouridine synthase"/>
    <property type="match status" value="1"/>
</dbReference>
<comment type="function">
    <text evidence="6">Responsible for synthesis of pseudouridine from uracil.</text>
</comment>
<evidence type="ECO:0000313" key="8">
    <source>
        <dbReference type="EMBL" id="MBO8481246.1"/>
    </source>
</evidence>
<sequence>MDDIFDGLEGTDGLDEGLEEGLDIFGKEEGQAEMFEHFRLDVDKGQSLMRIDKYLASHLENTSRHRIQLAIKQEFIRVNDETVKSNYIVKPGDIITLMMPYERHEWEIRPENIPLNIVYEDEDLIVINKEPGLVVHPGHGHFSGTLVNALAWHLGMDTGGNSDERLGILVHRIDKDTSGLIVVAKNDEAQLGLAKQFFDHSIERRYIAIVWGNLKEDSGTITGNIGRDPNDRLRFRVFEDGDRGKHAVTHYRVLERFGYVTVVECKLETGRTHQIRVHFNHIGHPLFNDERYGGNKIREGTIYSKYRQFIENCFAILPRQALHAKTLGFVHPRTGKEVFFDSPLPEDMTALIEKWRRYVTSAVEAP</sequence>
<accession>A0A9D9NPQ9</accession>
<dbReference type="PANTHER" id="PTHR21600:SF44">
    <property type="entry name" value="RIBOSOMAL LARGE SUBUNIT PSEUDOURIDINE SYNTHASE D"/>
    <property type="match status" value="1"/>
</dbReference>
<dbReference type="InterPro" id="IPR006225">
    <property type="entry name" value="PsdUridine_synth_RluC/D"/>
</dbReference>
<dbReference type="InterPro" id="IPR006224">
    <property type="entry name" value="PsdUridine_synth_RluA-like_CS"/>
</dbReference>
<evidence type="ECO:0000256" key="6">
    <source>
        <dbReference type="RuleBase" id="RU362028"/>
    </source>
</evidence>
<protein>
    <recommendedName>
        <fullName evidence="6">Pseudouridine synthase</fullName>
        <ecNumber evidence="6">5.4.99.-</ecNumber>
    </recommendedName>
</protein>
<dbReference type="NCBIfam" id="TIGR00005">
    <property type="entry name" value="rluA_subfam"/>
    <property type="match status" value="1"/>
</dbReference>
<dbReference type="SUPFAM" id="SSF55120">
    <property type="entry name" value="Pseudouridine synthase"/>
    <property type="match status" value="1"/>
</dbReference>
<keyword evidence="3 6" id="KW-0413">Isomerase</keyword>
<dbReference type="PANTHER" id="PTHR21600">
    <property type="entry name" value="MITOCHONDRIAL RNA PSEUDOURIDINE SYNTHASE"/>
    <property type="match status" value="1"/>
</dbReference>
<dbReference type="InterPro" id="IPR036986">
    <property type="entry name" value="S4_RNA-bd_sf"/>
</dbReference>
<dbReference type="CDD" id="cd00165">
    <property type="entry name" value="S4"/>
    <property type="match status" value="1"/>
</dbReference>
<dbReference type="Proteomes" id="UP000823772">
    <property type="component" value="Unassembled WGS sequence"/>
</dbReference>
<reference evidence="8" key="1">
    <citation type="submission" date="2020-10" db="EMBL/GenBank/DDBJ databases">
        <authorList>
            <person name="Gilroy R."/>
        </authorList>
    </citation>
    <scope>NUCLEOTIDE SEQUENCE</scope>
    <source>
        <strain evidence="8">B3-2255</strain>
    </source>
</reference>
<name>A0A9D9NPQ9_9BACT</name>
<dbReference type="SMART" id="SM00363">
    <property type="entry name" value="S4"/>
    <property type="match status" value="1"/>
</dbReference>
<dbReference type="InterPro" id="IPR050188">
    <property type="entry name" value="RluA_PseudoU_synthase"/>
</dbReference>
<comment type="similarity">
    <text evidence="1 6">Belongs to the pseudouridine synthase RluA family.</text>
</comment>
<evidence type="ECO:0000256" key="5">
    <source>
        <dbReference type="PROSITE-ProRule" id="PRU00182"/>
    </source>
</evidence>
<dbReference type="FunFam" id="3.30.2350.10:FF:000006">
    <property type="entry name" value="Pseudouridine synthase"/>
    <property type="match status" value="1"/>
</dbReference>
<dbReference type="PROSITE" id="PS01129">
    <property type="entry name" value="PSI_RLU"/>
    <property type="match status" value="1"/>
</dbReference>
<dbReference type="GO" id="GO:0000455">
    <property type="term" value="P:enzyme-directed rRNA pseudouridine synthesis"/>
    <property type="evidence" value="ECO:0007669"/>
    <property type="project" value="TreeGrafter"/>
</dbReference>
<dbReference type="Pfam" id="PF01479">
    <property type="entry name" value="S4"/>
    <property type="match status" value="1"/>
</dbReference>
<dbReference type="InterPro" id="IPR002942">
    <property type="entry name" value="S4_RNA-bd"/>
</dbReference>
<comment type="caution">
    <text evidence="8">The sequence shown here is derived from an EMBL/GenBank/DDBJ whole genome shotgun (WGS) entry which is preliminary data.</text>
</comment>
<evidence type="ECO:0000313" key="9">
    <source>
        <dbReference type="Proteomes" id="UP000823772"/>
    </source>
</evidence>
<dbReference type="EC" id="5.4.99.-" evidence="6"/>
<feature type="domain" description="RNA-binding S4" evidence="7">
    <location>
        <begin position="49"/>
        <end position="112"/>
    </location>
</feature>
<gene>
    <name evidence="8" type="ORF">IAC87_01720</name>
</gene>
<dbReference type="Pfam" id="PF00849">
    <property type="entry name" value="PseudoU_synth_2"/>
    <property type="match status" value="1"/>
</dbReference>
<organism evidence="8 9">
    <name type="scientific">Candidatus Merdivivens faecigallinarum</name>
    <dbReference type="NCBI Taxonomy" id="2840871"/>
    <lineage>
        <taxon>Bacteria</taxon>
        <taxon>Pseudomonadati</taxon>
        <taxon>Bacteroidota</taxon>
        <taxon>Bacteroidia</taxon>
        <taxon>Bacteroidales</taxon>
        <taxon>Muribaculaceae</taxon>
        <taxon>Muribaculaceae incertae sedis</taxon>
        <taxon>Candidatus Merdivivens</taxon>
    </lineage>
</organism>
<dbReference type="InterPro" id="IPR020103">
    <property type="entry name" value="PsdUridine_synth_cat_dom_sf"/>
</dbReference>
<evidence type="ECO:0000256" key="4">
    <source>
        <dbReference type="PIRSR" id="PIRSR606225-1"/>
    </source>
</evidence>
<evidence type="ECO:0000256" key="3">
    <source>
        <dbReference type="ARBA" id="ARBA00023235"/>
    </source>
</evidence>